<accession>A0A0M8MNA1</accession>
<dbReference type="SMART" id="SM00356">
    <property type="entry name" value="ZnF_C3H1"/>
    <property type="match status" value="2"/>
</dbReference>
<dbReference type="Proteomes" id="UP000037751">
    <property type="component" value="Unassembled WGS sequence"/>
</dbReference>
<keyword evidence="3" id="KW-0479">Metal-binding</keyword>
<keyword evidence="1" id="KW-0433">Leucine-rich repeat</keyword>
<dbReference type="SUPFAM" id="SSF52058">
    <property type="entry name" value="L domain-like"/>
    <property type="match status" value="1"/>
</dbReference>
<dbReference type="PRINTS" id="PR00019">
    <property type="entry name" value="LEURICHRPT"/>
</dbReference>
<proteinExistence type="predicted"/>
<comment type="caution">
    <text evidence="6">The sequence shown here is derived from an EMBL/GenBank/DDBJ whole genome shotgun (WGS) entry which is preliminary data.</text>
</comment>
<evidence type="ECO:0000256" key="3">
    <source>
        <dbReference type="PROSITE-ProRule" id="PRU00723"/>
    </source>
</evidence>
<feature type="compositionally biased region" description="Low complexity" evidence="4">
    <location>
        <begin position="664"/>
        <end position="679"/>
    </location>
</feature>
<feature type="compositionally biased region" description="Low complexity" evidence="4">
    <location>
        <begin position="572"/>
        <end position="591"/>
    </location>
</feature>
<keyword evidence="3" id="KW-0862">Zinc</keyword>
<feature type="compositionally biased region" description="Low complexity" evidence="4">
    <location>
        <begin position="533"/>
        <end position="552"/>
    </location>
</feature>
<feature type="zinc finger region" description="C3H1-type" evidence="3">
    <location>
        <begin position="439"/>
        <end position="466"/>
    </location>
</feature>
<dbReference type="Pfam" id="PF13855">
    <property type="entry name" value="LRR_8"/>
    <property type="match status" value="1"/>
</dbReference>
<dbReference type="GO" id="GO:0016874">
    <property type="term" value="F:ligase activity"/>
    <property type="evidence" value="ECO:0007669"/>
    <property type="project" value="UniProtKB-KW"/>
</dbReference>
<dbReference type="EMBL" id="LGAV01000006">
    <property type="protein sequence ID" value="KOS13537.1"/>
    <property type="molecule type" value="Genomic_DNA"/>
</dbReference>
<dbReference type="GO" id="GO:0005737">
    <property type="term" value="C:cytoplasm"/>
    <property type="evidence" value="ECO:0007669"/>
    <property type="project" value="TreeGrafter"/>
</dbReference>
<feature type="domain" description="C3H1-type" evidence="5">
    <location>
        <begin position="439"/>
        <end position="466"/>
    </location>
</feature>
<feature type="compositionally biased region" description="Low complexity" evidence="4">
    <location>
        <begin position="479"/>
        <end position="489"/>
    </location>
</feature>
<dbReference type="InterPro" id="IPR032675">
    <property type="entry name" value="LRR_dom_sf"/>
</dbReference>
<evidence type="ECO:0000313" key="6">
    <source>
        <dbReference type="EMBL" id="KOS13537.1"/>
    </source>
</evidence>
<gene>
    <name evidence="6" type="ORF">Malapachy_0116</name>
</gene>
<evidence type="ECO:0000256" key="1">
    <source>
        <dbReference type="ARBA" id="ARBA00022614"/>
    </source>
</evidence>
<dbReference type="PANTHER" id="PTHR48051:SF1">
    <property type="entry name" value="RAS SUPPRESSOR PROTEIN 1"/>
    <property type="match status" value="1"/>
</dbReference>
<feature type="domain" description="C3H1-type" evidence="5">
    <location>
        <begin position="409"/>
        <end position="436"/>
    </location>
</feature>
<evidence type="ECO:0000313" key="7">
    <source>
        <dbReference type="Proteomes" id="UP000037751"/>
    </source>
</evidence>
<feature type="region of interest" description="Disordered" evidence="4">
    <location>
        <begin position="777"/>
        <end position="800"/>
    </location>
</feature>
<dbReference type="InterPro" id="IPR001611">
    <property type="entry name" value="Leu-rich_rpt"/>
</dbReference>
<feature type="zinc finger region" description="C3H1-type" evidence="3">
    <location>
        <begin position="409"/>
        <end position="436"/>
    </location>
</feature>
<evidence type="ECO:0000256" key="2">
    <source>
        <dbReference type="ARBA" id="ARBA00022737"/>
    </source>
</evidence>
<evidence type="ECO:0000256" key="4">
    <source>
        <dbReference type="SAM" id="MobiDB-lite"/>
    </source>
</evidence>
<dbReference type="InterPro" id="IPR003591">
    <property type="entry name" value="Leu-rich_rpt_typical-subtyp"/>
</dbReference>
<dbReference type="Gene3D" id="3.80.10.10">
    <property type="entry name" value="Ribonuclease Inhibitor"/>
    <property type="match status" value="1"/>
</dbReference>
<dbReference type="InterPro" id="IPR000571">
    <property type="entry name" value="Znf_CCCH"/>
</dbReference>
<dbReference type="GeneID" id="28726524"/>
<feature type="compositionally biased region" description="Polar residues" evidence="4">
    <location>
        <begin position="504"/>
        <end position="515"/>
    </location>
</feature>
<feature type="region of interest" description="Disordered" evidence="4">
    <location>
        <begin position="1"/>
        <end position="29"/>
    </location>
</feature>
<dbReference type="PROSITE" id="PS50103">
    <property type="entry name" value="ZF_C3H1"/>
    <property type="match status" value="2"/>
</dbReference>
<dbReference type="InterPro" id="IPR050216">
    <property type="entry name" value="LRR_domain-containing"/>
</dbReference>
<dbReference type="GO" id="GO:0008270">
    <property type="term" value="F:zinc ion binding"/>
    <property type="evidence" value="ECO:0007669"/>
    <property type="project" value="UniProtKB-KW"/>
</dbReference>
<feature type="compositionally biased region" description="Basic and acidic residues" evidence="4">
    <location>
        <begin position="371"/>
        <end position="385"/>
    </location>
</feature>
<name>A0A0M8MNA1_9BASI</name>
<feature type="compositionally biased region" description="Basic and acidic residues" evidence="4">
    <location>
        <begin position="490"/>
        <end position="503"/>
    </location>
</feature>
<dbReference type="RefSeq" id="XP_017991169.1">
    <property type="nucleotide sequence ID" value="XM_018134649.1"/>
</dbReference>
<feature type="region of interest" description="Disordered" evidence="4">
    <location>
        <begin position="358"/>
        <end position="395"/>
    </location>
</feature>
<feature type="compositionally biased region" description="Polar residues" evidence="4">
    <location>
        <begin position="592"/>
        <end position="614"/>
    </location>
</feature>
<dbReference type="Gene3D" id="4.10.1000.10">
    <property type="entry name" value="Zinc finger, CCCH-type"/>
    <property type="match status" value="1"/>
</dbReference>
<feature type="region of interest" description="Disordered" evidence="4">
    <location>
        <begin position="470"/>
        <end position="642"/>
    </location>
</feature>
<dbReference type="Pfam" id="PF00642">
    <property type="entry name" value="zf-CCCH"/>
    <property type="match status" value="1"/>
</dbReference>
<protein>
    <submittedName>
        <fullName evidence="6">E3 ubiquitin ligase</fullName>
    </submittedName>
</protein>
<reference evidence="6 7" key="1">
    <citation type="submission" date="2015-07" db="EMBL/GenBank/DDBJ databases">
        <title>Draft Genome Sequence of Malassezia furfur CBS1878 and Malassezia pachydermatis CBS1879.</title>
        <authorList>
            <person name="Triana S."/>
            <person name="Ohm R."/>
            <person name="Gonzalez A."/>
            <person name="DeCock H."/>
            <person name="Restrepo S."/>
            <person name="Celis A."/>
        </authorList>
    </citation>
    <scope>NUCLEOTIDE SEQUENCE [LARGE SCALE GENOMIC DNA]</scope>
    <source>
        <strain evidence="6 7">CBS 1879</strain>
    </source>
</reference>
<keyword evidence="2" id="KW-0677">Repeat</keyword>
<dbReference type="AlphaFoldDB" id="A0A0M8MNA1"/>
<feature type="compositionally biased region" description="Low complexity" evidence="4">
    <location>
        <begin position="8"/>
        <end position="24"/>
    </location>
</feature>
<keyword evidence="3" id="KW-0863">Zinc-finger</keyword>
<dbReference type="STRING" id="77020.A0A0M8MNA1"/>
<dbReference type="SMART" id="SM00369">
    <property type="entry name" value="LRR_TYP"/>
    <property type="match status" value="7"/>
</dbReference>
<evidence type="ECO:0000259" key="5">
    <source>
        <dbReference type="PROSITE" id="PS50103"/>
    </source>
</evidence>
<dbReference type="VEuPathDB" id="FungiDB:Malapachy_0116"/>
<organism evidence="6 7">
    <name type="scientific">Malassezia pachydermatis</name>
    <dbReference type="NCBI Taxonomy" id="77020"/>
    <lineage>
        <taxon>Eukaryota</taxon>
        <taxon>Fungi</taxon>
        <taxon>Dikarya</taxon>
        <taxon>Basidiomycota</taxon>
        <taxon>Ustilaginomycotina</taxon>
        <taxon>Malasseziomycetes</taxon>
        <taxon>Malasseziales</taxon>
        <taxon>Malasseziaceae</taxon>
        <taxon>Malassezia</taxon>
    </lineage>
</organism>
<feature type="compositionally biased region" description="Basic and acidic residues" evidence="4">
    <location>
        <begin position="623"/>
        <end position="637"/>
    </location>
</feature>
<dbReference type="OrthoDB" id="411372at2759"/>
<keyword evidence="6" id="KW-0436">Ligase</keyword>
<sequence length="821" mass="87790">MSRAIKVSPSSGSGQSTSPGKQSGAGRDDHDHLIVQKPIEDVLRGACQNGRINLSSRVPPLGSLPEDILAWLQDTPPTWYRADSDNSAGASKPWSDRSALQILLLSSNELTSLDERVGQFEALTRLELHSNRLTSLPSTLSQLSQLTTLTLSRNEFTQVPSSILMLPHLTSLDLSHNQLEQLWPVQDTVLPALEKLDLSSNRLATNALRPMPRALKILDLSYNALREPVPLHILQGLSALEDLSLAHNDLPDSLFALDGTRQALPFLHTMDVRGTHVTSLSAIETAMASPHSVSVAEVKDKNRALPAIPASSSAALVQHQIVRLSARPSAQDVSEVRAALAATCTLAPLLLVSDVQVRTESHRRRRGGRGRGGEDRARHRDDHANENGVTPNAGSALANAKLSTKKKEALGQVPCKFFRNNGCSAGDACPFAHTLPGEGQPKAVCQWYIKGSCRFGHRCALAHIMPGQPMSMDRKNKRAAQQGASQAAKSSEEPRPSDDKAGENRTSPQQTSSSAMFIPSRPKISDESIVRPGSEGEASSLSQSASHSLSQSYTQSTWGRDAAGSVPRTYEPAGTPTATTAASAFGTSPFSQPGNHSLFFNPTSSEIRASTVPETDTPWGGRRKVEEPLTDSVHGEDFLPSSLSDLLTPAELERRTRYARDNMPSLSSSISSKPLNPISQSLPHPQSLPVSSFGVSPSTAQPGRMSYGGSFSLMNARTNGLGRRTSGANSVHASPFMPPILDSALHSPPNLSPPGTLSSSLGGERISMPFYSRLSSDDVRRRAPAAPGSSAFFTSQAPPPISPAILPAADVDVDEAIFELE</sequence>
<feature type="compositionally biased region" description="Polar residues" evidence="4">
    <location>
        <begin position="680"/>
        <end position="701"/>
    </location>
</feature>
<dbReference type="PROSITE" id="PS51450">
    <property type="entry name" value="LRR"/>
    <property type="match status" value="2"/>
</dbReference>
<keyword evidence="7" id="KW-1185">Reference proteome</keyword>
<dbReference type="PANTHER" id="PTHR48051">
    <property type="match status" value="1"/>
</dbReference>
<feature type="region of interest" description="Disordered" evidence="4">
    <location>
        <begin position="656"/>
        <end position="701"/>
    </location>
</feature>